<feature type="domain" description="DUF2846" evidence="1">
    <location>
        <begin position="71"/>
        <end position="163"/>
    </location>
</feature>
<accession>A0ABT5Y5S6</accession>
<dbReference type="Pfam" id="PF11008">
    <property type="entry name" value="DUF2846"/>
    <property type="match status" value="1"/>
</dbReference>
<dbReference type="InterPro" id="IPR022548">
    <property type="entry name" value="DUF2846"/>
</dbReference>
<evidence type="ECO:0000313" key="2">
    <source>
        <dbReference type="EMBL" id="MDF0749008.1"/>
    </source>
</evidence>
<comment type="caution">
    <text evidence="2">The sequence shown here is derived from an EMBL/GenBank/DDBJ whole genome shotgun (WGS) entry which is preliminary data.</text>
</comment>
<evidence type="ECO:0000313" key="3">
    <source>
        <dbReference type="Proteomes" id="UP001143391"/>
    </source>
</evidence>
<proteinExistence type="predicted"/>
<sequence length="302" mass="34387">MKTRFPVTRIFVPRFPVSGLSRPLTAVCVAFLLVLGSGCTVYQSIGKSVGSFLHPVSGHDFVHIGNDQWDRSNAVLYFYRTHSQWAADEIEAPSVYIDDHHYFNIRNDAFTWLEVAPGERHIAIRRPLLGLEGLNSFSLSLIADATLEVEPGQIYYLRYNELEEPDSNHPALAEDHPLTSGDLQLVSRDYAMQAGEIVSTRFLNSDLLAPNHAATSIVEVNEDANYERNLALLEEEREAEIERLKAEGKYDEAPWYWPFGGGPEVPLESDRKQRELERNYATLEKERERREEAESGGGWWMF</sequence>
<keyword evidence="3" id="KW-1185">Reference proteome</keyword>
<dbReference type="RefSeq" id="WP_275704492.1">
    <property type="nucleotide sequence ID" value="NZ_JANCMW010000001.1"/>
</dbReference>
<dbReference type="Proteomes" id="UP001143391">
    <property type="component" value="Unassembled WGS sequence"/>
</dbReference>
<dbReference type="EMBL" id="JANCMW010000001">
    <property type="protein sequence ID" value="MDF0749008.1"/>
    <property type="molecule type" value="Genomic_DNA"/>
</dbReference>
<evidence type="ECO:0000259" key="1">
    <source>
        <dbReference type="Pfam" id="PF11008"/>
    </source>
</evidence>
<name>A0ABT5Y5S6_9GAMM</name>
<reference evidence="2" key="1">
    <citation type="submission" date="2022-07" db="EMBL/GenBank/DDBJ databases">
        <title>Marinobacter iranensis a new bacterium isolate from a hipersaline lake in Iran.</title>
        <authorList>
            <person name="Mohammad A.M.A."/>
            <person name="Cristina S.-P."/>
            <person name="Antonio V."/>
        </authorList>
    </citation>
    <scope>NUCLEOTIDE SEQUENCE</scope>
    <source>
        <strain evidence="2">71-i</strain>
    </source>
</reference>
<organism evidence="2 3">
    <name type="scientific">Marinobacter iranensis</name>
    <dbReference type="NCBI Taxonomy" id="2962607"/>
    <lineage>
        <taxon>Bacteria</taxon>
        <taxon>Pseudomonadati</taxon>
        <taxon>Pseudomonadota</taxon>
        <taxon>Gammaproteobacteria</taxon>
        <taxon>Pseudomonadales</taxon>
        <taxon>Marinobacteraceae</taxon>
        <taxon>Marinobacter</taxon>
    </lineage>
</organism>
<protein>
    <submittedName>
        <fullName evidence="2">DUF2846 domain-containing protein</fullName>
    </submittedName>
</protein>
<gene>
    <name evidence="2" type="ORF">NLU14_02040</name>
</gene>